<feature type="transmembrane region" description="Helical" evidence="2">
    <location>
        <begin position="182"/>
        <end position="201"/>
    </location>
</feature>
<evidence type="ECO:0000313" key="4">
    <source>
        <dbReference type="Proteomes" id="UP000248333"/>
    </source>
</evidence>
<keyword evidence="4" id="KW-1185">Reference proteome</keyword>
<accession>A0A318NL99</accession>
<dbReference type="RefSeq" id="WP_110563628.1">
    <property type="nucleotide sequence ID" value="NZ_PYBV01000014.1"/>
</dbReference>
<feature type="region of interest" description="Disordered" evidence="1">
    <location>
        <begin position="136"/>
        <end position="173"/>
    </location>
</feature>
<keyword evidence="2" id="KW-0812">Transmembrane</keyword>
<evidence type="ECO:0000256" key="1">
    <source>
        <dbReference type="SAM" id="MobiDB-lite"/>
    </source>
</evidence>
<comment type="caution">
    <text evidence="3">The sequence shown here is derived from an EMBL/GenBank/DDBJ whole genome shotgun (WGS) entry which is preliminary data.</text>
</comment>
<dbReference type="OrthoDB" id="4818302at2"/>
<evidence type="ECO:0000256" key="2">
    <source>
        <dbReference type="SAM" id="Phobius"/>
    </source>
</evidence>
<organism evidence="3 4">
    <name type="scientific">Micromonospora arborensis</name>
    <dbReference type="NCBI Taxonomy" id="2116518"/>
    <lineage>
        <taxon>Bacteria</taxon>
        <taxon>Bacillati</taxon>
        <taxon>Actinomycetota</taxon>
        <taxon>Actinomycetes</taxon>
        <taxon>Micromonosporales</taxon>
        <taxon>Micromonosporaceae</taxon>
        <taxon>Micromonospora</taxon>
    </lineage>
</organism>
<dbReference type="EMBL" id="PYBV01000014">
    <property type="protein sequence ID" value="PYC71054.1"/>
    <property type="molecule type" value="Genomic_DNA"/>
</dbReference>
<evidence type="ECO:0000313" key="3">
    <source>
        <dbReference type="EMBL" id="PYC71054.1"/>
    </source>
</evidence>
<protein>
    <submittedName>
        <fullName evidence="3">Uncharacterized protein</fullName>
    </submittedName>
</protein>
<keyword evidence="2" id="KW-0472">Membrane</keyword>
<reference evidence="3 4" key="1">
    <citation type="submission" date="2018-03" db="EMBL/GenBank/DDBJ databases">
        <title>Bioinformatic expansion and discovery of thiopeptide antibiotics.</title>
        <authorList>
            <person name="Schwalen C.J."/>
            <person name="Hudson G.A."/>
            <person name="Mitchell D.A."/>
        </authorList>
    </citation>
    <scope>NUCLEOTIDE SEQUENCE [LARGE SCALE GENOMIC DNA]</scope>
    <source>
        <strain evidence="3 4">NRRL 8041</strain>
    </source>
</reference>
<dbReference type="AlphaFoldDB" id="A0A318NL99"/>
<name>A0A318NL99_9ACTN</name>
<proteinExistence type="predicted"/>
<dbReference type="Proteomes" id="UP000248333">
    <property type="component" value="Unassembled WGS sequence"/>
</dbReference>
<sequence length="211" mass="22811">MAVYRDLLLPELNKAVNDAPEFKDLRRAYLSRVAAEWYRDRMTADGRAEEAGIDTNDVTALEREDDWNPTDVFNQYLKELSATKYELPNGVTVTTGGVDFTQPVKTTKVNDTTFKEKHATLPTTVGKSLTEVTKTSDEKQAYLGGSDDIPEFGGLKQPSGTEGGEDGGGGGGGGLPITGAPIFAIAAAGVLLILIGMAVLWRTRRVRWTAN</sequence>
<gene>
    <name evidence="3" type="ORF">C7C45_11545</name>
</gene>
<keyword evidence="2" id="KW-1133">Transmembrane helix</keyword>